<protein>
    <submittedName>
        <fullName evidence="3">WGS project CCBQ000000000 data, contig 00266</fullName>
    </submittedName>
</protein>
<organism evidence="3 4">
    <name type="scientific">Kluyveromyces dobzhanskii CBS 2104</name>
    <dbReference type="NCBI Taxonomy" id="1427455"/>
    <lineage>
        <taxon>Eukaryota</taxon>
        <taxon>Fungi</taxon>
        <taxon>Dikarya</taxon>
        <taxon>Ascomycota</taxon>
        <taxon>Saccharomycotina</taxon>
        <taxon>Saccharomycetes</taxon>
        <taxon>Saccharomycetales</taxon>
        <taxon>Saccharomycetaceae</taxon>
        <taxon>Kluyveromyces</taxon>
    </lineage>
</organism>
<dbReference type="Proteomes" id="UP000031516">
    <property type="component" value="Unassembled WGS sequence"/>
</dbReference>
<feature type="domain" description="HPt" evidence="2">
    <location>
        <begin position="27"/>
        <end position="123"/>
    </location>
</feature>
<dbReference type="GO" id="GO:0043424">
    <property type="term" value="F:protein histidine kinase binding"/>
    <property type="evidence" value="ECO:0007669"/>
    <property type="project" value="InterPro"/>
</dbReference>
<accession>A0A0A8L7H8</accession>
<dbReference type="CDD" id="cd00088">
    <property type="entry name" value="HPT"/>
    <property type="match status" value="1"/>
</dbReference>
<comment type="caution">
    <text evidence="3">The sequence shown here is derived from an EMBL/GenBank/DDBJ whole genome shotgun (WGS) entry which is preliminary data.</text>
</comment>
<name>A0A0A8L7H8_9SACH</name>
<dbReference type="AlphaFoldDB" id="A0A0A8L7H8"/>
<keyword evidence="1" id="KW-0597">Phosphoprotein</keyword>
<dbReference type="PROSITE" id="PS50894">
    <property type="entry name" value="HPT"/>
    <property type="match status" value="1"/>
</dbReference>
<dbReference type="EMBL" id="CCBQ010000033">
    <property type="protein sequence ID" value="CDO94091.1"/>
    <property type="molecule type" value="Genomic_DNA"/>
</dbReference>
<keyword evidence="4" id="KW-1185">Reference proteome</keyword>
<proteinExistence type="predicted"/>
<evidence type="ECO:0000256" key="1">
    <source>
        <dbReference type="PROSITE-ProRule" id="PRU00110"/>
    </source>
</evidence>
<dbReference type="GO" id="GO:0005634">
    <property type="term" value="C:nucleus"/>
    <property type="evidence" value="ECO:0007669"/>
    <property type="project" value="TreeGrafter"/>
</dbReference>
<dbReference type="Gene3D" id="1.20.120.160">
    <property type="entry name" value="HPT domain"/>
    <property type="match status" value="1"/>
</dbReference>
<dbReference type="GO" id="GO:0005737">
    <property type="term" value="C:cytoplasm"/>
    <property type="evidence" value="ECO:0007669"/>
    <property type="project" value="TreeGrafter"/>
</dbReference>
<dbReference type="InterPro" id="IPR036641">
    <property type="entry name" value="HPT_dom_sf"/>
</dbReference>
<dbReference type="PANTHER" id="PTHR28242:SF52">
    <property type="entry name" value="PHOSPHORELAY INTERMEDIATE PROTEIN YPD1"/>
    <property type="match status" value="1"/>
</dbReference>
<sequence length="135" mass="15516">MSQATKLPEKVINWDILNEIVSMDEDDMGFSKSLLMQFFDQAMSTFDQIEQHIKTDKDLDQLGQLGHFLKGSSASLGLQRIAWVCERIQNYGQKRDGPAVSDENYIKLIQQSLELARTEFVSAKKELGEFYKTEF</sequence>
<reference evidence="3 4" key="1">
    <citation type="submission" date="2014-03" db="EMBL/GenBank/DDBJ databases">
        <title>The genome of Kluyveromyces dobzhanskii.</title>
        <authorList>
            <person name="Nystedt B."/>
            <person name="Astrom S."/>
        </authorList>
    </citation>
    <scope>NUCLEOTIDE SEQUENCE [LARGE SCALE GENOMIC DNA]</scope>
    <source>
        <strain evidence="3 4">CBS 2104</strain>
    </source>
</reference>
<evidence type="ECO:0000259" key="2">
    <source>
        <dbReference type="PROSITE" id="PS50894"/>
    </source>
</evidence>
<dbReference type="SMART" id="SM00073">
    <property type="entry name" value="HPT"/>
    <property type="match status" value="1"/>
</dbReference>
<dbReference type="InterPro" id="IPR008207">
    <property type="entry name" value="Sig_transdc_His_kin_Hpt_dom"/>
</dbReference>
<dbReference type="Pfam" id="PF01627">
    <property type="entry name" value="Hpt"/>
    <property type="match status" value="1"/>
</dbReference>
<dbReference type="OrthoDB" id="1673781at2759"/>
<feature type="modified residue" description="Phosphohistidine" evidence="1">
    <location>
        <position position="67"/>
    </location>
</feature>
<dbReference type="PANTHER" id="PTHR28242">
    <property type="entry name" value="PHOSPHORELAY INTERMEDIATE PROTEIN YPD1"/>
    <property type="match status" value="1"/>
</dbReference>
<dbReference type="GO" id="GO:0000160">
    <property type="term" value="P:phosphorelay signal transduction system"/>
    <property type="evidence" value="ECO:0007669"/>
    <property type="project" value="InterPro"/>
</dbReference>
<evidence type="ECO:0000313" key="3">
    <source>
        <dbReference type="EMBL" id="CDO94091.1"/>
    </source>
</evidence>
<dbReference type="SUPFAM" id="SSF47226">
    <property type="entry name" value="Histidine-containing phosphotransfer domain, HPT domain"/>
    <property type="match status" value="1"/>
</dbReference>
<gene>
    <name evidence="3" type="ORF">KLDO_g2373</name>
</gene>
<dbReference type="GO" id="GO:0009927">
    <property type="term" value="F:histidine phosphotransfer kinase activity"/>
    <property type="evidence" value="ECO:0007669"/>
    <property type="project" value="InterPro"/>
</dbReference>
<evidence type="ECO:0000313" key="4">
    <source>
        <dbReference type="Proteomes" id="UP000031516"/>
    </source>
</evidence>
<dbReference type="InterPro" id="IPR045871">
    <property type="entry name" value="AHP1-5/YPD1"/>
</dbReference>